<dbReference type="InterPro" id="IPR015947">
    <property type="entry name" value="PUA-like_sf"/>
</dbReference>
<dbReference type="InterPro" id="IPR007374">
    <property type="entry name" value="ASCH_domain"/>
</dbReference>
<gene>
    <name evidence="2" type="ORF">I6N95_24015</name>
</gene>
<accession>A0A940PFT3</accession>
<sequence>MTKQSQIESFWQRFLASFNFSSQITYEAWSFGDSPEMADELLGLVLEGIKTATASAFIVYECDREPIPEVGSYSICLDGNDVPRCVIQTIAVKTVPFKEISPEDAYQEGEGDRSLAYWRRVHQDFWERELVSYPVTFSEELLVVYEEFKVVYQ</sequence>
<reference evidence="2" key="1">
    <citation type="submission" date="2020-12" db="EMBL/GenBank/DDBJ databases">
        <title>Vagococcus allomyrinae sp. nov. and Enterococcus lavae sp. nov., isolated from the larvae of Allomyrina dichotoma.</title>
        <authorList>
            <person name="Lee S.D."/>
        </authorList>
    </citation>
    <scope>NUCLEOTIDE SEQUENCE</scope>
    <source>
        <strain evidence="2">BWB3-3</strain>
    </source>
</reference>
<keyword evidence="3" id="KW-1185">Reference proteome</keyword>
<dbReference type="PANTHER" id="PTHR39203">
    <property type="entry name" value="CYTOPLASMIC PROTEIN-RELATED"/>
    <property type="match status" value="1"/>
</dbReference>
<proteinExistence type="predicted"/>
<evidence type="ECO:0000313" key="3">
    <source>
        <dbReference type="Proteomes" id="UP000674938"/>
    </source>
</evidence>
<dbReference type="PANTHER" id="PTHR39203:SF1">
    <property type="entry name" value="CYTOPLASMIC PROTEIN"/>
    <property type="match status" value="1"/>
</dbReference>
<dbReference type="SMART" id="SM01022">
    <property type="entry name" value="ASCH"/>
    <property type="match status" value="1"/>
</dbReference>
<name>A0A940PFT3_9ENTE</name>
<organism evidence="2 3">
    <name type="scientific">Vagococcus allomyrinae</name>
    <dbReference type="NCBI Taxonomy" id="2794353"/>
    <lineage>
        <taxon>Bacteria</taxon>
        <taxon>Bacillati</taxon>
        <taxon>Bacillota</taxon>
        <taxon>Bacilli</taxon>
        <taxon>Lactobacillales</taxon>
        <taxon>Enterococcaceae</taxon>
        <taxon>Vagococcus</taxon>
    </lineage>
</organism>
<evidence type="ECO:0000313" key="2">
    <source>
        <dbReference type="EMBL" id="MBP1044080.1"/>
    </source>
</evidence>
<evidence type="ECO:0000259" key="1">
    <source>
        <dbReference type="SMART" id="SM01022"/>
    </source>
</evidence>
<dbReference type="Proteomes" id="UP000674938">
    <property type="component" value="Unassembled WGS sequence"/>
</dbReference>
<protein>
    <submittedName>
        <fullName evidence="2">ASCH domain-containing protein</fullName>
    </submittedName>
</protein>
<dbReference type="Gene3D" id="3.10.400.10">
    <property type="entry name" value="Sulfate adenylyltransferase"/>
    <property type="match status" value="1"/>
</dbReference>
<dbReference type="EMBL" id="JAEEGA010000022">
    <property type="protein sequence ID" value="MBP1044080.1"/>
    <property type="molecule type" value="Genomic_DNA"/>
</dbReference>
<dbReference type="AlphaFoldDB" id="A0A940PFT3"/>
<dbReference type="InterPro" id="IPR009326">
    <property type="entry name" value="DUF984"/>
</dbReference>
<dbReference type="SUPFAM" id="SSF88697">
    <property type="entry name" value="PUA domain-like"/>
    <property type="match status" value="1"/>
</dbReference>
<dbReference type="PIRSF" id="PIRSF021320">
    <property type="entry name" value="DUF984"/>
    <property type="match status" value="1"/>
</dbReference>
<dbReference type="RefSeq" id="WP_209532236.1">
    <property type="nucleotide sequence ID" value="NZ_JAEEGA010000022.1"/>
</dbReference>
<dbReference type="Pfam" id="PF04266">
    <property type="entry name" value="ASCH"/>
    <property type="match status" value="1"/>
</dbReference>
<feature type="domain" description="ASCH" evidence="1">
    <location>
        <begin position="29"/>
        <end position="152"/>
    </location>
</feature>
<comment type="caution">
    <text evidence="2">The sequence shown here is derived from an EMBL/GenBank/DDBJ whole genome shotgun (WGS) entry which is preliminary data.</text>
</comment>
<dbReference type="CDD" id="cd06553">
    <property type="entry name" value="ASCH_Ef3133_like"/>
    <property type="match status" value="1"/>
</dbReference>